<evidence type="ECO:0000256" key="2">
    <source>
        <dbReference type="ARBA" id="ARBA00034247"/>
    </source>
</evidence>
<feature type="compositionally biased region" description="Pro residues" evidence="4">
    <location>
        <begin position="1"/>
        <end position="12"/>
    </location>
</feature>
<feature type="domain" description="GGDEF" evidence="5">
    <location>
        <begin position="418"/>
        <end position="548"/>
    </location>
</feature>
<dbReference type="Pfam" id="PF00990">
    <property type="entry name" value="GGDEF"/>
    <property type="match status" value="1"/>
</dbReference>
<dbReference type="AlphaFoldDB" id="A0A2U2HF22"/>
<dbReference type="Proteomes" id="UP000241421">
    <property type="component" value="Unassembled WGS sequence"/>
</dbReference>
<sequence length="548" mass="58460">MPTTPDKPPAGAPHPAGAGKPAHHPGGAAKPAHGAAGAAKPAQNAADIAREAFRLLAANKIAPTPQAYTAIYNGIAGIPVPPAPGTGPERVLAEFAGRLAEAPGELAATGRRLQGVVAAREWDQCGRGLASVAAALRKARPEPLLSAEGVQEKLLRELLGRALGFALVSLLADAPTLMREAASLGAAVKLAHGDAALAEIGARLKQLCYQIEIQGGDAAERQEGLLRLFKLLLENVGELLEDDSWLKGQVAAVQGLISGPIDERALEDATRSLKEVVFKQGQLKHTLSDVRGTVKNMMLTFVDSLGSVAASTADYHARIAGFTEQIKGARDIGELSGVLAEVLRATRSVQQEALAARDQMVAARNEVQLAEQRVAELEEKLRHLSELVREDQLTGSLNRRGLDDVLGREGARAERRGTPLCVALLDLDDFKRINDDFGRGAGDGALKHLVRVIKDTLRTLDVVARIAGEEFVIVLPETTLEAAAQTMTRLQRELTRHFFLHEQEKVFITFSAGVALRRPGEGQESLLKRADQAMLEAQRSGKNQVVVA</sequence>
<evidence type="ECO:0000256" key="4">
    <source>
        <dbReference type="SAM" id="MobiDB-lite"/>
    </source>
</evidence>
<evidence type="ECO:0000256" key="3">
    <source>
        <dbReference type="SAM" id="Coils"/>
    </source>
</evidence>
<dbReference type="InterPro" id="IPR029787">
    <property type="entry name" value="Nucleotide_cyclase"/>
</dbReference>
<dbReference type="FunFam" id="3.30.70.270:FF:000001">
    <property type="entry name" value="Diguanylate cyclase domain protein"/>
    <property type="match status" value="1"/>
</dbReference>
<evidence type="ECO:0000313" key="7">
    <source>
        <dbReference type="Proteomes" id="UP000241421"/>
    </source>
</evidence>
<evidence type="ECO:0000313" key="6">
    <source>
        <dbReference type="EMBL" id="PWF42663.1"/>
    </source>
</evidence>
<organism evidence="6 7">
    <name type="scientific">Massilia glaciei</name>
    <dbReference type="NCBI Taxonomy" id="1524097"/>
    <lineage>
        <taxon>Bacteria</taxon>
        <taxon>Pseudomonadati</taxon>
        <taxon>Pseudomonadota</taxon>
        <taxon>Betaproteobacteria</taxon>
        <taxon>Burkholderiales</taxon>
        <taxon>Oxalobacteraceae</taxon>
        <taxon>Telluria group</taxon>
        <taxon>Massilia</taxon>
    </lineage>
</organism>
<dbReference type="CDD" id="cd01949">
    <property type="entry name" value="GGDEF"/>
    <property type="match status" value="1"/>
</dbReference>
<comment type="caution">
    <text evidence="6">The sequence shown here is derived from an EMBL/GenBank/DDBJ whole genome shotgun (WGS) entry which is preliminary data.</text>
</comment>
<dbReference type="SMART" id="SM00267">
    <property type="entry name" value="GGDEF"/>
    <property type="match status" value="1"/>
</dbReference>
<accession>A0A2U2HF22</accession>
<dbReference type="RefSeq" id="WP_106759591.1">
    <property type="nucleotide sequence ID" value="NZ_PXWF02000294.1"/>
</dbReference>
<feature type="compositionally biased region" description="Low complexity" evidence="4">
    <location>
        <begin position="13"/>
        <end position="42"/>
    </location>
</feature>
<dbReference type="EC" id="2.7.7.65" evidence="1"/>
<reference evidence="6 7" key="1">
    <citation type="submission" date="2018-04" db="EMBL/GenBank/DDBJ databases">
        <title>Massilia violaceinigra sp. nov., a novel purple-pigmented bacterium isolated from Tianshan glacier, Xinjiang, China.</title>
        <authorList>
            <person name="Wang H."/>
        </authorList>
    </citation>
    <scope>NUCLEOTIDE SEQUENCE [LARGE SCALE GENOMIC DNA]</scope>
    <source>
        <strain evidence="6 7">B448-2</strain>
    </source>
</reference>
<dbReference type="Gene3D" id="3.30.70.270">
    <property type="match status" value="1"/>
</dbReference>
<dbReference type="EMBL" id="PXWF02000294">
    <property type="protein sequence ID" value="PWF42663.1"/>
    <property type="molecule type" value="Genomic_DNA"/>
</dbReference>
<dbReference type="SUPFAM" id="SSF55073">
    <property type="entry name" value="Nucleotide cyclase"/>
    <property type="match status" value="1"/>
</dbReference>
<dbReference type="PANTHER" id="PTHR45138">
    <property type="entry name" value="REGULATORY COMPONENTS OF SENSORY TRANSDUCTION SYSTEM"/>
    <property type="match status" value="1"/>
</dbReference>
<comment type="catalytic activity">
    <reaction evidence="2">
        <text>2 GTP = 3',3'-c-di-GMP + 2 diphosphate</text>
        <dbReference type="Rhea" id="RHEA:24898"/>
        <dbReference type="ChEBI" id="CHEBI:33019"/>
        <dbReference type="ChEBI" id="CHEBI:37565"/>
        <dbReference type="ChEBI" id="CHEBI:58805"/>
        <dbReference type="EC" id="2.7.7.65"/>
    </reaction>
</comment>
<gene>
    <name evidence="6" type="ORF">C7C56_022440</name>
</gene>
<dbReference type="OrthoDB" id="9813903at2"/>
<keyword evidence="3" id="KW-0175">Coiled coil</keyword>
<dbReference type="InterPro" id="IPR050469">
    <property type="entry name" value="Diguanylate_Cyclase"/>
</dbReference>
<dbReference type="InterPro" id="IPR000160">
    <property type="entry name" value="GGDEF_dom"/>
</dbReference>
<dbReference type="GO" id="GO:0052621">
    <property type="term" value="F:diguanylate cyclase activity"/>
    <property type="evidence" value="ECO:0007669"/>
    <property type="project" value="UniProtKB-EC"/>
</dbReference>
<dbReference type="PROSITE" id="PS50887">
    <property type="entry name" value="GGDEF"/>
    <property type="match status" value="1"/>
</dbReference>
<dbReference type="InterPro" id="IPR043128">
    <property type="entry name" value="Rev_trsase/Diguanyl_cyclase"/>
</dbReference>
<proteinExistence type="predicted"/>
<evidence type="ECO:0000259" key="5">
    <source>
        <dbReference type="PROSITE" id="PS50887"/>
    </source>
</evidence>
<feature type="coiled-coil region" evidence="3">
    <location>
        <begin position="353"/>
        <end position="394"/>
    </location>
</feature>
<protein>
    <recommendedName>
        <fullName evidence="1">diguanylate cyclase</fullName>
        <ecNumber evidence="1">2.7.7.65</ecNumber>
    </recommendedName>
</protein>
<keyword evidence="7" id="KW-1185">Reference proteome</keyword>
<name>A0A2U2HF22_9BURK</name>
<feature type="region of interest" description="Disordered" evidence="4">
    <location>
        <begin position="1"/>
        <end position="43"/>
    </location>
</feature>
<dbReference type="NCBIfam" id="TIGR00254">
    <property type="entry name" value="GGDEF"/>
    <property type="match status" value="1"/>
</dbReference>
<dbReference type="PANTHER" id="PTHR45138:SF9">
    <property type="entry name" value="DIGUANYLATE CYCLASE DGCM-RELATED"/>
    <property type="match status" value="1"/>
</dbReference>
<evidence type="ECO:0000256" key="1">
    <source>
        <dbReference type="ARBA" id="ARBA00012528"/>
    </source>
</evidence>